<feature type="domain" description="ABC transporter" evidence="12">
    <location>
        <begin position="463"/>
        <end position="699"/>
    </location>
</feature>
<dbReference type="PROSITE" id="PS50893">
    <property type="entry name" value="ABC_TRANSPORTER_2"/>
    <property type="match status" value="2"/>
</dbReference>
<feature type="transmembrane region" description="Helical" evidence="11">
    <location>
        <begin position="1191"/>
        <end position="1212"/>
    </location>
</feature>
<evidence type="ECO:0000259" key="12">
    <source>
        <dbReference type="PROSITE" id="PS50893"/>
    </source>
</evidence>
<dbReference type="PANTHER" id="PTHR19229:SF36">
    <property type="entry name" value="ATP-BINDING CASSETTE SUB-FAMILY A MEMBER 2"/>
    <property type="match status" value="1"/>
</dbReference>
<keyword evidence="6" id="KW-0547">Nucleotide-binding</keyword>
<keyword evidence="5" id="KW-0677">Repeat</keyword>
<sequence length="1618" mass="176369">MELQLRQLGALIEKDLRLLFTKKSSFFTIVRAFWIPIIIALYLTVIFKIYWPGAVYGIGSPVPIRSLLDGMNAAHPGLLILVNNASSSGGDIDQVIKTVAEPIQAAGKQLIITNNAEDLHSLCRPSLSGATNCFGAAVFQSSPSEGTGGIWNYTLRGDASLGLNNLDVTKNTNDAQLYTMPLQHAIDSAISYLDSGNGTSALPSRIDDFLFTSKTEDQWKDSMRITLLQANINFASVVWVVAMIGVTFQLVTLMAKERETEMSDLIESMMPNTRRWEPQAIRLLAHHLAFDIVYLPSWIFVGIFLKAGYYKASSGAIPVIGIILAGLAFVSFSLLGAAFFKRAQLSSVSIVGIFVVLAVVAQVTSKNMSTVGVAITGLLFAPMAFVNMLIIQARYEHEQQSISMIKAAPTSPWSVPVLAFWIFFVIQIFVYPLLAALVERWLYGTAASRTDRSTSTQDDDIPVRVENVSKTYQHSWLWNKILGLFGKSTKSVHAVKNISLSALKGQVMVLVGANGCGKSTILNAIVGLGSTTSGTIHVNGSGGIGICPQKNVLFSALSVQAHAKIFNRLKAAHKTQVGADLDQLYQSCGLVEKKKMPSKSLSGGQKRKLQLLMMLTGGSNVCCVDEASGGLDPLSRRKIWDVLLAERGSRTVLLTTHFLDEAEFLADQMVIMHKGEIKSQGSVSELKSKLNNGYRVQVIRSEKTGHGQPEQFEHSENFSTAGLALARVRELEAEGTTNYQISGPTIEDVFMDLAADEDAAYEEDGAHVLRPAASPRPTSDLSDNKEGYTASAKDVTGETKSRKAVGVFKQAQILFVKRWTVFQRNPAPLLQALLIPIVAAGLLSILIKGIRNPGCDLGSQFSTQDTTTLSSKNTPQLLIGPSNALNAKNIGLITRILPSGTFGQGGGTTTSVINFVHSVNSFSEFNDWTKSNYTSINPGGVYLGDSSTPPTFNIRSNIGSLAIFSGVLLQSILNSVLVGTSIAAQYTTFDIAFPDGTTDTLQFTFYFGLIMGSVPAFFTLYVCQERLRGVKAMEFSNGVRPLPLWAAYTLFDWIVTIISAVFVTVIYAAATGSTWYGIGYFFLVLVLYGLAAVLLSYIIARYSKSSFAAFAFSAGGQCVMLLIYLTSYLTLEARASPVTVARSQNIAYYVIGSISPITQLIKAMLVALNLFSILCKGQPPAKATNPGSWELYGAPIFFLIIQSLIMFAFIIWSDHGYSLRGLGKSRSLPSRDPEHIRTVEPEVLAEEKRVETSTDGLKVQHIDKIYKSIGTPAVHAVDDLSFGVQRGEVFALVGPNGAGKSSTISMLRGETKPTGSKGDLFVQDVSVLKDKYLARFHLGVCPQFDAMDKLTVREHLAFYAKIRGCHGVDAIVEQMIRSVGLQPFADRMAEKLSGGNKRKLSLAMALIGNPEVVLLDEPSSGMDPLAKRNMWKTLSAFKSGRSILLTTHSMEEADALATRVAIIAGRLLDIGTTDHLRKKHGSGFHLHLVQKTAPNTSVEEMEKLQHWIEEKIPGSKLEGFPYHGQMRFLVPLKSNTSSEDISPEEQRSVASLFSILEESKDMLGVEFYSVSPSAFDEIFLTIVKNHNIGEEDNTRASNSAGIRKLFSCLPVARLFRRR</sequence>
<dbReference type="GO" id="GO:0005524">
    <property type="term" value="F:ATP binding"/>
    <property type="evidence" value="ECO:0007669"/>
    <property type="project" value="UniProtKB-KW"/>
</dbReference>
<evidence type="ECO:0000313" key="13">
    <source>
        <dbReference type="EMBL" id="KAF2672309.1"/>
    </source>
</evidence>
<dbReference type="Gene3D" id="3.40.50.300">
    <property type="entry name" value="P-loop containing nucleotide triphosphate hydrolases"/>
    <property type="match status" value="2"/>
</dbReference>
<evidence type="ECO:0000256" key="10">
    <source>
        <dbReference type="SAM" id="MobiDB-lite"/>
    </source>
</evidence>
<protein>
    <submittedName>
        <fullName evidence="13">ABC transporter domain-containing protein</fullName>
    </submittedName>
</protein>
<feature type="transmembrane region" description="Helical" evidence="11">
    <location>
        <begin position="32"/>
        <end position="51"/>
    </location>
</feature>
<evidence type="ECO:0000256" key="8">
    <source>
        <dbReference type="ARBA" id="ARBA00022989"/>
    </source>
</evidence>
<dbReference type="CDD" id="cd03263">
    <property type="entry name" value="ABC_subfamily_A"/>
    <property type="match status" value="2"/>
</dbReference>
<dbReference type="PROSITE" id="PS00211">
    <property type="entry name" value="ABC_TRANSPORTER_1"/>
    <property type="match status" value="2"/>
</dbReference>
<dbReference type="EMBL" id="MU004232">
    <property type="protein sequence ID" value="KAF2672309.1"/>
    <property type="molecule type" value="Genomic_DNA"/>
</dbReference>
<feature type="domain" description="ABC transporter" evidence="12">
    <location>
        <begin position="1257"/>
        <end position="1489"/>
    </location>
</feature>
<feature type="transmembrane region" description="Helical" evidence="11">
    <location>
        <begin position="347"/>
        <end position="365"/>
    </location>
</feature>
<dbReference type="GO" id="GO:0005319">
    <property type="term" value="F:lipid transporter activity"/>
    <property type="evidence" value="ECO:0007669"/>
    <property type="project" value="TreeGrafter"/>
</dbReference>
<dbReference type="InterPro" id="IPR003593">
    <property type="entry name" value="AAA+_ATPase"/>
</dbReference>
<feature type="transmembrane region" description="Helical" evidence="11">
    <location>
        <begin position="234"/>
        <end position="255"/>
    </location>
</feature>
<feature type="transmembrane region" description="Helical" evidence="11">
    <location>
        <begin position="829"/>
        <end position="847"/>
    </location>
</feature>
<dbReference type="InterPro" id="IPR026082">
    <property type="entry name" value="ABCA"/>
</dbReference>
<organism evidence="13 14">
    <name type="scientific">Microthyrium microscopicum</name>
    <dbReference type="NCBI Taxonomy" id="703497"/>
    <lineage>
        <taxon>Eukaryota</taxon>
        <taxon>Fungi</taxon>
        <taxon>Dikarya</taxon>
        <taxon>Ascomycota</taxon>
        <taxon>Pezizomycotina</taxon>
        <taxon>Dothideomycetes</taxon>
        <taxon>Dothideomycetes incertae sedis</taxon>
        <taxon>Microthyriales</taxon>
        <taxon>Microthyriaceae</taxon>
        <taxon>Microthyrium</taxon>
    </lineage>
</organism>
<comment type="similarity">
    <text evidence="2">Belongs to the ABC transporter superfamily. ABCA family.</text>
</comment>
<evidence type="ECO:0000313" key="14">
    <source>
        <dbReference type="Proteomes" id="UP000799302"/>
    </source>
</evidence>
<evidence type="ECO:0000256" key="6">
    <source>
        <dbReference type="ARBA" id="ARBA00022741"/>
    </source>
</evidence>
<feature type="transmembrane region" description="Helical" evidence="11">
    <location>
        <begin position="1044"/>
        <end position="1069"/>
    </location>
</feature>
<reference evidence="13" key="1">
    <citation type="journal article" date="2020" name="Stud. Mycol.">
        <title>101 Dothideomycetes genomes: a test case for predicting lifestyles and emergence of pathogens.</title>
        <authorList>
            <person name="Haridas S."/>
            <person name="Albert R."/>
            <person name="Binder M."/>
            <person name="Bloem J."/>
            <person name="Labutti K."/>
            <person name="Salamov A."/>
            <person name="Andreopoulos B."/>
            <person name="Baker S."/>
            <person name="Barry K."/>
            <person name="Bills G."/>
            <person name="Bluhm B."/>
            <person name="Cannon C."/>
            <person name="Castanera R."/>
            <person name="Culley D."/>
            <person name="Daum C."/>
            <person name="Ezra D."/>
            <person name="Gonzalez J."/>
            <person name="Henrissat B."/>
            <person name="Kuo A."/>
            <person name="Liang C."/>
            <person name="Lipzen A."/>
            <person name="Lutzoni F."/>
            <person name="Magnuson J."/>
            <person name="Mondo S."/>
            <person name="Nolan M."/>
            <person name="Ohm R."/>
            <person name="Pangilinan J."/>
            <person name="Park H.-J."/>
            <person name="Ramirez L."/>
            <person name="Alfaro M."/>
            <person name="Sun H."/>
            <person name="Tritt A."/>
            <person name="Yoshinaga Y."/>
            <person name="Zwiers L.-H."/>
            <person name="Turgeon B."/>
            <person name="Goodwin S."/>
            <person name="Spatafora J."/>
            <person name="Crous P."/>
            <person name="Grigoriev I."/>
        </authorList>
    </citation>
    <scope>NUCLEOTIDE SEQUENCE</scope>
    <source>
        <strain evidence="13">CBS 115976</strain>
    </source>
</reference>
<feature type="region of interest" description="Disordered" evidence="10">
    <location>
        <begin position="766"/>
        <end position="796"/>
    </location>
</feature>
<dbReference type="InterPro" id="IPR003439">
    <property type="entry name" value="ABC_transporter-like_ATP-bd"/>
</dbReference>
<feature type="transmembrane region" description="Helical" evidence="11">
    <location>
        <begin position="317"/>
        <end position="340"/>
    </location>
</feature>
<keyword evidence="8 11" id="KW-1133">Transmembrane helix</keyword>
<dbReference type="GO" id="GO:0016887">
    <property type="term" value="F:ATP hydrolysis activity"/>
    <property type="evidence" value="ECO:0007669"/>
    <property type="project" value="InterPro"/>
</dbReference>
<feature type="transmembrane region" description="Helical" evidence="11">
    <location>
        <begin position="371"/>
        <end position="391"/>
    </location>
</feature>
<evidence type="ECO:0000256" key="11">
    <source>
        <dbReference type="SAM" id="Phobius"/>
    </source>
</evidence>
<dbReference type="FunFam" id="3.40.50.300:FF:000335">
    <property type="entry name" value="ATP binding cassette subfamily A member 5"/>
    <property type="match status" value="1"/>
</dbReference>
<evidence type="ECO:0000256" key="2">
    <source>
        <dbReference type="ARBA" id="ARBA00008869"/>
    </source>
</evidence>
<keyword evidence="4 11" id="KW-0812">Transmembrane</keyword>
<evidence type="ECO:0000256" key="3">
    <source>
        <dbReference type="ARBA" id="ARBA00022448"/>
    </source>
</evidence>
<feature type="transmembrane region" description="Helical" evidence="11">
    <location>
        <begin position="1146"/>
        <end position="1171"/>
    </location>
</feature>
<proteinExistence type="inferred from homology"/>
<dbReference type="PANTHER" id="PTHR19229">
    <property type="entry name" value="ATP-BINDING CASSETTE TRANSPORTER SUBFAMILY A ABCA"/>
    <property type="match status" value="1"/>
</dbReference>
<dbReference type="SUPFAM" id="SSF52540">
    <property type="entry name" value="P-loop containing nucleoside triphosphate hydrolases"/>
    <property type="match status" value="2"/>
</dbReference>
<gene>
    <name evidence="13" type="ORF">BT63DRAFT_384768</name>
</gene>
<feature type="transmembrane region" description="Helical" evidence="11">
    <location>
        <begin position="1003"/>
        <end position="1023"/>
    </location>
</feature>
<evidence type="ECO:0000256" key="4">
    <source>
        <dbReference type="ARBA" id="ARBA00022692"/>
    </source>
</evidence>
<keyword evidence="7" id="KW-0067">ATP-binding</keyword>
<feature type="transmembrane region" description="Helical" evidence="11">
    <location>
        <begin position="283"/>
        <end position="305"/>
    </location>
</feature>
<evidence type="ECO:0000256" key="9">
    <source>
        <dbReference type="ARBA" id="ARBA00023136"/>
    </source>
</evidence>
<feature type="transmembrane region" description="Helical" evidence="11">
    <location>
        <begin position="1075"/>
        <end position="1100"/>
    </location>
</feature>
<keyword evidence="3" id="KW-0813">Transport</keyword>
<dbReference type="GO" id="GO:0016020">
    <property type="term" value="C:membrane"/>
    <property type="evidence" value="ECO:0007669"/>
    <property type="project" value="UniProtKB-SubCell"/>
</dbReference>
<dbReference type="InterPro" id="IPR027417">
    <property type="entry name" value="P-loop_NTPase"/>
</dbReference>
<dbReference type="InterPro" id="IPR017871">
    <property type="entry name" value="ABC_transporter-like_CS"/>
</dbReference>
<name>A0A6A6UJA4_9PEZI</name>
<dbReference type="Proteomes" id="UP000799302">
    <property type="component" value="Unassembled WGS sequence"/>
</dbReference>
<feature type="transmembrane region" description="Helical" evidence="11">
    <location>
        <begin position="412"/>
        <end position="434"/>
    </location>
</feature>
<keyword evidence="14" id="KW-1185">Reference proteome</keyword>
<feature type="transmembrane region" description="Helical" evidence="11">
    <location>
        <begin position="961"/>
        <end position="983"/>
    </location>
</feature>
<evidence type="ECO:0000256" key="1">
    <source>
        <dbReference type="ARBA" id="ARBA00004141"/>
    </source>
</evidence>
<dbReference type="GO" id="GO:0140359">
    <property type="term" value="F:ABC-type transporter activity"/>
    <property type="evidence" value="ECO:0007669"/>
    <property type="project" value="InterPro"/>
</dbReference>
<feature type="transmembrane region" description="Helical" evidence="11">
    <location>
        <begin position="1107"/>
        <end position="1126"/>
    </location>
</feature>
<dbReference type="OrthoDB" id="8061355at2759"/>
<evidence type="ECO:0000256" key="5">
    <source>
        <dbReference type="ARBA" id="ARBA00022737"/>
    </source>
</evidence>
<dbReference type="Pfam" id="PF00005">
    <property type="entry name" value="ABC_tran"/>
    <property type="match status" value="2"/>
</dbReference>
<comment type="subcellular location">
    <subcellularLocation>
        <location evidence="1">Membrane</location>
        <topology evidence="1">Multi-pass membrane protein</topology>
    </subcellularLocation>
</comment>
<dbReference type="Pfam" id="PF12698">
    <property type="entry name" value="ABC2_membrane_3"/>
    <property type="match status" value="1"/>
</dbReference>
<keyword evidence="9 11" id="KW-0472">Membrane</keyword>
<accession>A0A6A6UJA4</accession>
<dbReference type="InterPro" id="IPR013525">
    <property type="entry name" value="ABC2_TM"/>
</dbReference>
<evidence type="ECO:0000256" key="7">
    <source>
        <dbReference type="ARBA" id="ARBA00022840"/>
    </source>
</evidence>
<dbReference type="SMART" id="SM00382">
    <property type="entry name" value="AAA"/>
    <property type="match status" value="2"/>
</dbReference>